<protein>
    <submittedName>
        <fullName evidence="8">Zinc finger SWIM domain-containing protein 3</fullName>
    </submittedName>
</protein>
<evidence type="ECO:0000313" key="9">
    <source>
        <dbReference type="Proteomes" id="UP000596742"/>
    </source>
</evidence>
<evidence type="ECO:0000256" key="5">
    <source>
        <dbReference type="SAM" id="MobiDB-lite"/>
    </source>
</evidence>
<dbReference type="EMBL" id="UYJE01002654">
    <property type="protein sequence ID" value="VDI12554.1"/>
    <property type="molecule type" value="Genomic_DNA"/>
</dbReference>
<accession>A0A8B6D2I4</accession>
<keyword evidence="9" id="KW-1185">Reference proteome</keyword>
<dbReference type="InterPro" id="IPR019786">
    <property type="entry name" value="Zinc_finger_PHD-type_CS"/>
</dbReference>
<dbReference type="GO" id="GO:0008270">
    <property type="term" value="F:zinc ion binding"/>
    <property type="evidence" value="ECO:0007669"/>
    <property type="project" value="UniProtKB-KW"/>
</dbReference>
<dbReference type="PANTHER" id="PTHR31569">
    <property type="entry name" value="SWIM-TYPE DOMAIN-CONTAINING PROTEIN"/>
    <property type="match status" value="1"/>
</dbReference>
<proteinExistence type="predicted"/>
<keyword evidence="1" id="KW-0479">Metal-binding</keyword>
<dbReference type="CDD" id="cd15517">
    <property type="entry name" value="PHD_TCF19_like"/>
    <property type="match status" value="1"/>
</dbReference>
<name>A0A8B6D2I4_MYTGA</name>
<gene>
    <name evidence="8" type="ORF">MGAL_10B001624</name>
</gene>
<feature type="domain" description="PHD-type" evidence="6">
    <location>
        <begin position="843"/>
        <end position="892"/>
    </location>
</feature>
<sequence>MLPRERRLPEEELKEAEKLVSLQVNNKLMRDHLQDKTGKKVILKDISNIISKVNASKKSDNIESLVSKLKKTGSVVEVFHDFNNQVQGVFYQDEEMQKIFSAYCDIVFVDATYKLNDLRMPLYVIMIEDSLGQSEVAAICLLNSEEKPVLQHLIKCFQKHNPDSSGIKSTLRNERDYKGSVEIQKVPVHIKAMNTTSAEYKYSQLLTGYASYFVIDELKKARKMETIFKTTNSTSHSDDDMELNTNSCTCNFRKSMGLPCKHIFFARLIISIELYDTELCVSRWTRSYYRENTRLFSTMVSSSKKFCNSSSNVSQVVDTRNTTLHVLSENQKYKKAFFVAQNLAAACSAVGMKEFVSRIKLLTEIEELWKNNHTVEVEESCTESSAKAEPVFALDIDKQVPVYIDEVHAVSNESTVEVDNGFILEGQTIVPENASVPCIDIVLEEHTTFPENTGVEFIDISVPTTSHRANSTASVYTDDLSIAVQEFLHTIADQSAALCAEKGTCRIDGDEVKNCLDELLPSAEMLLNLNNQAAAKQYFTEEGWLTVESILRILEDQYLKQIKRKEFPSNVSQKKGKGKKTSRKNCSPTKGIESEGNKRKRKRDVPDLETNICNDKDDTITFFPNVMETMQSLRGEIIDFIKMYDPKKVLPRVGNPINTVFKYHDGTRSLSDDQRDSITQYLCTFQEVRSLSHIDNASLIHSLIEFIIKRKTENDLHQNNESLSDLKMPTKQKRKGRPKGSQQTVIGLPKKRGKNKLIPFFKRTVDEKEREILSWLVSVDSVMKASGGTLLDEEDLVGLSEDSLPYRCLDDYVDLTIVQKNFTSSAWLFILSIVKEKQQKGGYILCTYCNVFITTENDDAVECDFCLLWWHISCIKLKCKPKVKHWYCKSCR</sequence>
<comment type="caution">
    <text evidence="8">The sequence shown here is derived from an EMBL/GenBank/DDBJ whole genome shotgun (WGS) entry which is preliminary data.</text>
</comment>
<evidence type="ECO:0000259" key="7">
    <source>
        <dbReference type="PROSITE" id="PS50966"/>
    </source>
</evidence>
<organism evidence="8 9">
    <name type="scientific">Mytilus galloprovincialis</name>
    <name type="common">Mediterranean mussel</name>
    <dbReference type="NCBI Taxonomy" id="29158"/>
    <lineage>
        <taxon>Eukaryota</taxon>
        <taxon>Metazoa</taxon>
        <taxon>Spiralia</taxon>
        <taxon>Lophotrochozoa</taxon>
        <taxon>Mollusca</taxon>
        <taxon>Bivalvia</taxon>
        <taxon>Autobranchia</taxon>
        <taxon>Pteriomorphia</taxon>
        <taxon>Mytilida</taxon>
        <taxon>Mytiloidea</taxon>
        <taxon>Mytilidae</taxon>
        <taxon>Mytilinae</taxon>
        <taxon>Mytilus</taxon>
    </lineage>
</organism>
<dbReference type="InterPro" id="IPR048324">
    <property type="entry name" value="ZSWIM1-3_RNaseH-like"/>
</dbReference>
<dbReference type="InterPro" id="IPR001965">
    <property type="entry name" value="Znf_PHD"/>
</dbReference>
<reference evidence="8" key="1">
    <citation type="submission" date="2018-11" db="EMBL/GenBank/DDBJ databases">
        <authorList>
            <person name="Alioto T."/>
            <person name="Alioto T."/>
        </authorList>
    </citation>
    <scope>NUCLEOTIDE SEQUENCE</scope>
</reference>
<feature type="compositionally biased region" description="Basic residues" evidence="5">
    <location>
        <begin position="574"/>
        <end position="583"/>
    </location>
</feature>
<keyword evidence="3" id="KW-0862">Zinc</keyword>
<dbReference type="PROSITE" id="PS50016">
    <property type="entry name" value="ZF_PHD_2"/>
    <property type="match status" value="1"/>
</dbReference>
<evidence type="ECO:0000256" key="1">
    <source>
        <dbReference type="ARBA" id="ARBA00022723"/>
    </source>
</evidence>
<evidence type="ECO:0000313" key="8">
    <source>
        <dbReference type="EMBL" id="VDI12554.1"/>
    </source>
</evidence>
<dbReference type="InterPro" id="IPR007527">
    <property type="entry name" value="Znf_SWIM"/>
</dbReference>
<dbReference type="PANTHER" id="PTHR31569:SF4">
    <property type="entry name" value="SWIM-TYPE DOMAIN-CONTAINING PROTEIN"/>
    <property type="match status" value="1"/>
</dbReference>
<evidence type="ECO:0000256" key="4">
    <source>
        <dbReference type="PROSITE-ProRule" id="PRU00325"/>
    </source>
</evidence>
<feature type="domain" description="SWIM-type" evidence="7">
    <location>
        <begin position="233"/>
        <end position="271"/>
    </location>
</feature>
<dbReference type="PROSITE" id="PS01359">
    <property type="entry name" value="ZF_PHD_1"/>
    <property type="match status" value="1"/>
</dbReference>
<evidence type="ECO:0000256" key="2">
    <source>
        <dbReference type="ARBA" id="ARBA00022771"/>
    </source>
</evidence>
<evidence type="ECO:0000259" key="6">
    <source>
        <dbReference type="PROSITE" id="PS50016"/>
    </source>
</evidence>
<evidence type="ECO:0000256" key="3">
    <source>
        <dbReference type="ARBA" id="ARBA00022833"/>
    </source>
</evidence>
<dbReference type="PROSITE" id="PS50966">
    <property type="entry name" value="ZF_SWIM"/>
    <property type="match status" value="1"/>
</dbReference>
<dbReference type="InterPro" id="IPR011011">
    <property type="entry name" value="Znf_FYVE_PHD"/>
</dbReference>
<dbReference type="SMART" id="SM00249">
    <property type="entry name" value="PHD"/>
    <property type="match status" value="1"/>
</dbReference>
<feature type="region of interest" description="Disordered" evidence="5">
    <location>
        <begin position="719"/>
        <end position="745"/>
    </location>
</feature>
<dbReference type="AlphaFoldDB" id="A0A8B6D2I4"/>
<dbReference type="InterPro" id="IPR052579">
    <property type="entry name" value="Zinc_finger_SWIM"/>
</dbReference>
<dbReference type="Pfam" id="PF21056">
    <property type="entry name" value="ZSWIM1-3_RNaseH-like"/>
    <property type="match status" value="1"/>
</dbReference>
<dbReference type="Gene3D" id="3.30.40.10">
    <property type="entry name" value="Zinc/RING finger domain, C3HC4 (zinc finger)"/>
    <property type="match status" value="1"/>
</dbReference>
<dbReference type="InterPro" id="IPR013083">
    <property type="entry name" value="Znf_RING/FYVE/PHD"/>
</dbReference>
<feature type="region of interest" description="Disordered" evidence="5">
    <location>
        <begin position="569"/>
        <end position="609"/>
    </location>
</feature>
<dbReference type="Proteomes" id="UP000596742">
    <property type="component" value="Unassembled WGS sequence"/>
</dbReference>
<dbReference type="InterPro" id="IPR019787">
    <property type="entry name" value="Znf_PHD-finger"/>
</dbReference>
<keyword evidence="2 4" id="KW-0863">Zinc-finger</keyword>
<dbReference type="OrthoDB" id="6128724at2759"/>
<dbReference type="SUPFAM" id="SSF57903">
    <property type="entry name" value="FYVE/PHD zinc finger"/>
    <property type="match status" value="1"/>
</dbReference>